<feature type="domain" description="C2H2-type" evidence="9">
    <location>
        <begin position="446"/>
        <end position="474"/>
    </location>
</feature>
<feature type="region of interest" description="Disordered" evidence="8">
    <location>
        <begin position="31"/>
        <end position="53"/>
    </location>
</feature>
<feature type="region of interest" description="Disordered" evidence="8">
    <location>
        <begin position="66"/>
        <end position="158"/>
    </location>
</feature>
<feature type="compositionally biased region" description="Basic residues" evidence="8">
    <location>
        <begin position="128"/>
        <end position="137"/>
    </location>
</feature>
<dbReference type="InterPro" id="IPR050888">
    <property type="entry name" value="ZnF_C2H2-type_TF"/>
</dbReference>
<evidence type="ECO:0000259" key="9">
    <source>
        <dbReference type="PROSITE" id="PS50157"/>
    </source>
</evidence>
<dbReference type="STRING" id="48709.A0A1D2MBK9"/>
<evidence type="ECO:0000256" key="6">
    <source>
        <dbReference type="ARBA" id="ARBA00023242"/>
    </source>
</evidence>
<dbReference type="Proteomes" id="UP000094527">
    <property type="component" value="Unassembled WGS sequence"/>
</dbReference>
<accession>A0A1D2MBK9</accession>
<dbReference type="Gene3D" id="3.30.160.60">
    <property type="entry name" value="Classic Zinc Finger"/>
    <property type="match status" value="3"/>
</dbReference>
<proteinExistence type="predicted"/>
<evidence type="ECO:0000256" key="3">
    <source>
        <dbReference type="ARBA" id="ARBA00022737"/>
    </source>
</evidence>
<keyword evidence="2" id="KW-0479">Metal-binding</keyword>
<dbReference type="EMBL" id="LJIJ01002002">
    <property type="protein sequence ID" value="ODM90375.1"/>
    <property type="molecule type" value="Genomic_DNA"/>
</dbReference>
<dbReference type="PROSITE" id="PS00028">
    <property type="entry name" value="ZINC_FINGER_C2H2_1"/>
    <property type="match status" value="5"/>
</dbReference>
<reference evidence="10 11" key="1">
    <citation type="journal article" date="2016" name="Genome Biol. Evol.">
        <title>Gene Family Evolution Reflects Adaptation to Soil Environmental Stressors in the Genome of the Collembolan Orchesella cincta.</title>
        <authorList>
            <person name="Faddeeva-Vakhrusheva A."/>
            <person name="Derks M.F."/>
            <person name="Anvar S.Y."/>
            <person name="Agamennone V."/>
            <person name="Suring W."/>
            <person name="Smit S."/>
            <person name="van Straalen N.M."/>
            <person name="Roelofs D."/>
        </authorList>
    </citation>
    <scope>NUCLEOTIDE SEQUENCE [LARGE SCALE GENOMIC DNA]</scope>
    <source>
        <tissue evidence="10">Mixed pool</tissue>
    </source>
</reference>
<protein>
    <submittedName>
        <fullName evidence="10">Zinc finger and BTB domain-containing protein 48</fullName>
    </submittedName>
</protein>
<dbReference type="GO" id="GO:0008270">
    <property type="term" value="F:zinc ion binding"/>
    <property type="evidence" value="ECO:0007669"/>
    <property type="project" value="UniProtKB-KW"/>
</dbReference>
<dbReference type="GO" id="GO:0005634">
    <property type="term" value="C:nucleus"/>
    <property type="evidence" value="ECO:0007669"/>
    <property type="project" value="UniProtKB-SubCell"/>
</dbReference>
<dbReference type="PANTHER" id="PTHR24406">
    <property type="entry name" value="TRANSCRIPTIONAL REPRESSOR CTCFL-RELATED"/>
    <property type="match status" value="1"/>
</dbReference>
<feature type="compositionally biased region" description="Acidic residues" evidence="8">
    <location>
        <begin position="89"/>
        <end position="108"/>
    </location>
</feature>
<keyword evidence="11" id="KW-1185">Reference proteome</keyword>
<dbReference type="SMART" id="SM00355">
    <property type="entry name" value="ZnF_C2H2"/>
    <property type="match status" value="12"/>
</dbReference>
<dbReference type="PROSITE" id="PS50157">
    <property type="entry name" value="ZINC_FINGER_C2H2_2"/>
    <property type="match status" value="3"/>
</dbReference>
<dbReference type="InterPro" id="IPR036236">
    <property type="entry name" value="Znf_C2H2_sf"/>
</dbReference>
<organism evidence="10 11">
    <name type="scientific">Orchesella cincta</name>
    <name type="common">Springtail</name>
    <name type="synonym">Podura cincta</name>
    <dbReference type="NCBI Taxonomy" id="48709"/>
    <lineage>
        <taxon>Eukaryota</taxon>
        <taxon>Metazoa</taxon>
        <taxon>Ecdysozoa</taxon>
        <taxon>Arthropoda</taxon>
        <taxon>Hexapoda</taxon>
        <taxon>Collembola</taxon>
        <taxon>Entomobryomorpha</taxon>
        <taxon>Entomobryoidea</taxon>
        <taxon>Orchesellidae</taxon>
        <taxon>Orchesellinae</taxon>
        <taxon>Orchesella</taxon>
    </lineage>
</organism>
<feature type="compositionally biased region" description="Polar residues" evidence="8">
    <location>
        <begin position="66"/>
        <end position="88"/>
    </location>
</feature>
<dbReference type="OrthoDB" id="8117402at2759"/>
<evidence type="ECO:0000313" key="10">
    <source>
        <dbReference type="EMBL" id="ODM90375.1"/>
    </source>
</evidence>
<evidence type="ECO:0000256" key="2">
    <source>
        <dbReference type="ARBA" id="ARBA00022723"/>
    </source>
</evidence>
<comment type="caution">
    <text evidence="10">The sequence shown here is derived from an EMBL/GenBank/DDBJ whole genome shotgun (WGS) entry which is preliminary data.</text>
</comment>
<dbReference type="InterPro" id="IPR013087">
    <property type="entry name" value="Znf_C2H2_type"/>
</dbReference>
<feature type="domain" description="C2H2-type" evidence="9">
    <location>
        <begin position="507"/>
        <end position="535"/>
    </location>
</feature>
<keyword evidence="3" id="KW-0677">Repeat</keyword>
<evidence type="ECO:0000256" key="7">
    <source>
        <dbReference type="PROSITE-ProRule" id="PRU00042"/>
    </source>
</evidence>
<comment type="subcellular location">
    <subcellularLocation>
        <location evidence="1">Nucleus</location>
    </subcellularLocation>
</comment>
<evidence type="ECO:0000313" key="11">
    <source>
        <dbReference type="Proteomes" id="UP000094527"/>
    </source>
</evidence>
<evidence type="ECO:0000256" key="8">
    <source>
        <dbReference type="SAM" id="MobiDB-lite"/>
    </source>
</evidence>
<sequence length="599" mass="68928">FQEIPIRVGVPKISSEALQLENFKIIRSSRCSSKGSLPERLSSDSELDDDEQSAIHFVPELLTSSACASTGSFPPRKVSQNFGPSQDDNAGDESTSDFKPDDDDDDDSNSTTHSEDSEDEEYEPTRKSIMKMKRQPNFRHNPGEKRKLGLPPSAISDPSSQSFYTSFCKGHKKMFKCSLCSAERIMRRRMIAHLTLHEKGEGSNCSHCGWLVVTGYMSRHISRYHPETETKVGKPKKEKRVYSYNCSKCPARSNDKAFMDTHLPLHEPSNEEPCTFCELCGWLVKTDRMESHLASPHHSRRKKKPKKIREIPSGTPFYCDHCHFILPRMKYLQLHFRRNHADSEELVACIQPTCEEKFESKQLLKFHLEEAHRDIHIQEEVQQEEGDQICKYCKLQFNSKMDVDYHIAKKHKDMLVTCTTCNVNLKSYCLYRQHMESKAHGASPMYSCELCGKTYHTDIALQGHRRQDHFAEMGLEPIKCEECGLITSNNQQLRYHIKLVHNKVRKYWCEFCGQAFGDRKGLESHLRSFHKGPLGTPVLPSGKHFRLEKKSENGEESWLCDFCTGIFSNLMAVRTHLLNTHYEQLSHVCEGCGKKFWTT</sequence>
<keyword evidence="4 7" id="KW-0863">Zinc-finger</keyword>
<name>A0A1D2MBK9_ORCCI</name>
<feature type="non-terminal residue" evidence="10">
    <location>
        <position position="1"/>
    </location>
</feature>
<dbReference type="SUPFAM" id="SSF57667">
    <property type="entry name" value="beta-beta-alpha zinc fingers"/>
    <property type="match status" value="2"/>
</dbReference>
<gene>
    <name evidence="10" type="ORF">Ocin01_16307</name>
</gene>
<evidence type="ECO:0000256" key="4">
    <source>
        <dbReference type="ARBA" id="ARBA00022771"/>
    </source>
</evidence>
<evidence type="ECO:0000256" key="5">
    <source>
        <dbReference type="ARBA" id="ARBA00022833"/>
    </source>
</evidence>
<evidence type="ECO:0000256" key="1">
    <source>
        <dbReference type="ARBA" id="ARBA00004123"/>
    </source>
</evidence>
<dbReference type="AlphaFoldDB" id="A0A1D2MBK9"/>
<feature type="domain" description="C2H2-type" evidence="9">
    <location>
        <begin position="478"/>
        <end position="506"/>
    </location>
</feature>
<keyword evidence="5" id="KW-0862">Zinc</keyword>
<keyword evidence="6" id="KW-0539">Nucleus</keyword>